<keyword evidence="2" id="KW-1185">Reference proteome</keyword>
<evidence type="ECO:0000313" key="2">
    <source>
        <dbReference type="Proteomes" id="UP000299102"/>
    </source>
</evidence>
<accession>A0A4C1Z214</accession>
<protein>
    <submittedName>
        <fullName evidence="1">Uncharacterized protein</fullName>
    </submittedName>
</protein>
<dbReference type="Gene3D" id="3.30.420.10">
    <property type="entry name" value="Ribonuclease H-like superfamily/Ribonuclease H"/>
    <property type="match status" value="1"/>
</dbReference>
<dbReference type="OrthoDB" id="9971063at2759"/>
<dbReference type="InterPro" id="IPR036397">
    <property type="entry name" value="RNaseH_sf"/>
</dbReference>
<name>A0A4C1Z214_EUMVA</name>
<proteinExistence type="predicted"/>
<comment type="caution">
    <text evidence="1">The sequence shown here is derived from an EMBL/GenBank/DDBJ whole genome shotgun (WGS) entry which is preliminary data.</text>
</comment>
<dbReference type="EMBL" id="BGZK01001495">
    <property type="protein sequence ID" value="GBP81084.1"/>
    <property type="molecule type" value="Genomic_DNA"/>
</dbReference>
<reference evidence="1 2" key="1">
    <citation type="journal article" date="2019" name="Commun. Biol.">
        <title>The bagworm genome reveals a unique fibroin gene that provides high tensile strength.</title>
        <authorList>
            <person name="Kono N."/>
            <person name="Nakamura H."/>
            <person name="Ohtoshi R."/>
            <person name="Tomita M."/>
            <person name="Numata K."/>
            <person name="Arakawa K."/>
        </authorList>
    </citation>
    <scope>NUCLEOTIDE SEQUENCE [LARGE SCALE GENOMIC DNA]</scope>
</reference>
<evidence type="ECO:0000313" key="1">
    <source>
        <dbReference type="EMBL" id="GBP81084.1"/>
    </source>
</evidence>
<gene>
    <name evidence="1" type="ORF">EVAR_37210_1</name>
</gene>
<sequence length="93" mass="10528">MASTFPGLNAVRFLRLGTNERIGVRHKVQNVEDLRERIEAVFQKIQQEMLVSTSTVEIRRRCRACIANGGSPKSLALKTAWICDFLQANPQRS</sequence>
<organism evidence="1 2">
    <name type="scientific">Eumeta variegata</name>
    <name type="common">Bagworm moth</name>
    <name type="synonym">Eumeta japonica</name>
    <dbReference type="NCBI Taxonomy" id="151549"/>
    <lineage>
        <taxon>Eukaryota</taxon>
        <taxon>Metazoa</taxon>
        <taxon>Ecdysozoa</taxon>
        <taxon>Arthropoda</taxon>
        <taxon>Hexapoda</taxon>
        <taxon>Insecta</taxon>
        <taxon>Pterygota</taxon>
        <taxon>Neoptera</taxon>
        <taxon>Endopterygota</taxon>
        <taxon>Lepidoptera</taxon>
        <taxon>Glossata</taxon>
        <taxon>Ditrysia</taxon>
        <taxon>Tineoidea</taxon>
        <taxon>Psychidae</taxon>
        <taxon>Oiketicinae</taxon>
        <taxon>Eumeta</taxon>
    </lineage>
</organism>
<dbReference type="AlphaFoldDB" id="A0A4C1Z214"/>
<dbReference type="Proteomes" id="UP000299102">
    <property type="component" value="Unassembled WGS sequence"/>
</dbReference>
<dbReference type="GO" id="GO:0003676">
    <property type="term" value="F:nucleic acid binding"/>
    <property type="evidence" value="ECO:0007669"/>
    <property type="project" value="InterPro"/>
</dbReference>